<proteinExistence type="predicted"/>
<dbReference type="Proteomes" id="UP000184432">
    <property type="component" value="Unassembled WGS sequence"/>
</dbReference>
<evidence type="ECO:0008006" key="4">
    <source>
        <dbReference type="Google" id="ProtNLM"/>
    </source>
</evidence>
<dbReference type="AlphaFoldDB" id="A0A1M6HEN2"/>
<dbReference type="RefSeq" id="WP_073317156.1">
    <property type="nucleotide sequence ID" value="NZ_FQYP01000006.1"/>
</dbReference>
<reference evidence="3" key="1">
    <citation type="submission" date="2016-11" db="EMBL/GenBank/DDBJ databases">
        <authorList>
            <person name="Varghese N."/>
            <person name="Submissions S."/>
        </authorList>
    </citation>
    <scope>NUCLEOTIDE SEQUENCE [LARGE SCALE GENOMIC DNA]</scope>
    <source>
        <strain evidence="3">DSM 22623</strain>
    </source>
</reference>
<organism evidence="2 3">
    <name type="scientific">Aquimarina spongiae</name>
    <dbReference type="NCBI Taxonomy" id="570521"/>
    <lineage>
        <taxon>Bacteria</taxon>
        <taxon>Pseudomonadati</taxon>
        <taxon>Bacteroidota</taxon>
        <taxon>Flavobacteriia</taxon>
        <taxon>Flavobacteriales</taxon>
        <taxon>Flavobacteriaceae</taxon>
        <taxon>Aquimarina</taxon>
    </lineage>
</organism>
<gene>
    <name evidence="2" type="ORF">SAMN04488508_106246</name>
</gene>
<feature type="chain" id="PRO_5012477674" description="Lipid-binding hydrolase" evidence="1">
    <location>
        <begin position="23"/>
        <end position="188"/>
    </location>
</feature>
<sequence length="188" mass="21187">MKNQIKTILLLLVFALSGCNSDDDSVLPIINLTNEFIVNSTTTYLTPNGYFEEYISEGEVVWYGLKFIDGEYVFIDPPCPSAENLNHGVSIWLRLDHDDKLESGTYNYTDNDSDLGIIGNSEVFFDFRYIEANCLGVPDTKLNIVDGELNVKKTIQGYSISYNLTSENGTEITGTYFGELIERTVSEW</sequence>
<keyword evidence="1" id="KW-0732">Signal</keyword>
<evidence type="ECO:0000256" key="1">
    <source>
        <dbReference type="SAM" id="SignalP"/>
    </source>
</evidence>
<name>A0A1M6HEN2_9FLAO</name>
<dbReference type="EMBL" id="FQYP01000006">
    <property type="protein sequence ID" value="SHJ20667.1"/>
    <property type="molecule type" value="Genomic_DNA"/>
</dbReference>
<evidence type="ECO:0000313" key="3">
    <source>
        <dbReference type="Proteomes" id="UP000184432"/>
    </source>
</evidence>
<dbReference type="PROSITE" id="PS51257">
    <property type="entry name" value="PROKAR_LIPOPROTEIN"/>
    <property type="match status" value="1"/>
</dbReference>
<evidence type="ECO:0000313" key="2">
    <source>
        <dbReference type="EMBL" id="SHJ20667.1"/>
    </source>
</evidence>
<dbReference type="STRING" id="570521.SAMN04488508_106246"/>
<protein>
    <recommendedName>
        <fullName evidence="4">Lipid-binding hydrolase</fullName>
    </recommendedName>
</protein>
<dbReference type="OrthoDB" id="1360422at2"/>
<keyword evidence="3" id="KW-1185">Reference proteome</keyword>
<accession>A0A1M6HEN2</accession>
<feature type="signal peptide" evidence="1">
    <location>
        <begin position="1"/>
        <end position="22"/>
    </location>
</feature>